<sequence>MRVLSSVAERAGRFPRQHPHRLNEGKANLIGRCPIVSTRTSVPRGWLPDATGCGSTGLARGSHPCDRCPDPYRRAEATVRRIAPWAALTLAATLSLTACAAGAQEGANGPEAPSGLTVHAGTATSVHVMWNRADAGEDVSAYEVHRDGERVAEVSGETYMVDVDGLRPSSAYTFTVRAEDGDGNLSPFSREVTVTTLSDQPDEKPPTRPEDLRARADGSRAATLTWREASDDTGVTSYDVLQGGTAIHSVTDGSTTTLITGLRPGTTYRFTVRAKDAAGNLSPTSDTATLTTDKGDGGGENTAPTGLRVEAADDGKHLELSWAPPDTGVRATTYEIHLDGEFAATLVWDTDEAEERVTHRLPVDGTPGTRHTVTVRAKLPDGHWGAFTPPHTATTAAEKHPHE</sequence>
<keyword evidence="2" id="KW-0326">Glycosidase</keyword>
<evidence type="ECO:0000256" key="1">
    <source>
        <dbReference type="ARBA" id="ARBA00022737"/>
    </source>
</evidence>
<dbReference type="PROSITE" id="PS50853">
    <property type="entry name" value="FN3"/>
    <property type="match status" value="3"/>
</dbReference>
<gene>
    <name evidence="6" type="ORF">IF129_02595</name>
</gene>
<keyword evidence="1" id="KW-0677">Repeat</keyword>
<dbReference type="Proteomes" id="UP000632289">
    <property type="component" value="Unassembled WGS sequence"/>
</dbReference>
<feature type="region of interest" description="Disordered" evidence="4">
    <location>
        <begin position="1"/>
        <end position="21"/>
    </location>
</feature>
<comment type="caution">
    <text evidence="6">The sequence shown here is derived from an EMBL/GenBank/DDBJ whole genome shotgun (WGS) entry which is preliminary data.</text>
</comment>
<organism evidence="6 7">
    <name type="scientific">Streptomyces chumphonensis</name>
    <dbReference type="NCBI Taxonomy" id="1214925"/>
    <lineage>
        <taxon>Bacteria</taxon>
        <taxon>Bacillati</taxon>
        <taxon>Actinomycetota</taxon>
        <taxon>Actinomycetes</taxon>
        <taxon>Kitasatosporales</taxon>
        <taxon>Streptomycetaceae</taxon>
        <taxon>Streptomyces</taxon>
    </lineage>
</organism>
<evidence type="ECO:0000256" key="3">
    <source>
        <dbReference type="ARBA" id="ARBA00023326"/>
    </source>
</evidence>
<feature type="compositionally biased region" description="Polar residues" evidence="4">
    <location>
        <begin position="281"/>
        <end position="292"/>
    </location>
</feature>
<protein>
    <submittedName>
        <fullName evidence="6">Fibronectin type III domain-containing protein</fullName>
    </submittedName>
</protein>
<name>A0A927IBQ5_9ACTN</name>
<evidence type="ECO:0000256" key="4">
    <source>
        <dbReference type="SAM" id="MobiDB-lite"/>
    </source>
</evidence>
<accession>A0A927IBQ5</accession>
<keyword evidence="2" id="KW-0378">Hydrolase</keyword>
<evidence type="ECO:0000259" key="5">
    <source>
        <dbReference type="PROSITE" id="PS50853"/>
    </source>
</evidence>
<reference evidence="6" key="1">
    <citation type="submission" date="2020-09" db="EMBL/GenBank/DDBJ databases">
        <title>Secondary metabolite and genome analysis of marine Streptomyces chumphonensis KK1-2T.</title>
        <authorList>
            <person name="Phongsopitanun W."/>
            <person name="Kanchanasin P."/>
            <person name="Pittayakhajonwut P."/>
            <person name="Suwanborirux K."/>
            <person name="Tanasupawat S."/>
        </authorList>
    </citation>
    <scope>NUCLEOTIDE SEQUENCE</scope>
    <source>
        <strain evidence="6">KK1-2</strain>
    </source>
</reference>
<feature type="compositionally biased region" description="Basic and acidic residues" evidence="4">
    <location>
        <begin position="201"/>
        <end position="218"/>
    </location>
</feature>
<keyword evidence="3" id="KW-0119">Carbohydrate metabolism</keyword>
<dbReference type="InterPro" id="IPR036116">
    <property type="entry name" value="FN3_sf"/>
</dbReference>
<dbReference type="GO" id="GO:0016798">
    <property type="term" value="F:hydrolase activity, acting on glycosyl bonds"/>
    <property type="evidence" value="ECO:0007669"/>
    <property type="project" value="UniProtKB-KW"/>
</dbReference>
<proteinExistence type="predicted"/>
<dbReference type="Pfam" id="PF00041">
    <property type="entry name" value="fn3"/>
    <property type="match status" value="2"/>
</dbReference>
<dbReference type="CDD" id="cd00063">
    <property type="entry name" value="FN3"/>
    <property type="match status" value="3"/>
</dbReference>
<feature type="region of interest" description="Disordered" evidence="4">
    <location>
        <begin position="279"/>
        <end position="304"/>
    </location>
</feature>
<dbReference type="InterPro" id="IPR013783">
    <property type="entry name" value="Ig-like_fold"/>
</dbReference>
<dbReference type="EMBL" id="JACXYU010000001">
    <property type="protein sequence ID" value="MBD3930466.1"/>
    <property type="molecule type" value="Genomic_DNA"/>
</dbReference>
<feature type="domain" description="Fibronectin type-III" evidence="5">
    <location>
        <begin position="208"/>
        <end position="295"/>
    </location>
</feature>
<evidence type="ECO:0000313" key="6">
    <source>
        <dbReference type="EMBL" id="MBD3930466.1"/>
    </source>
</evidence>
<evidence type="ECO:0000313" key="7">
    <source>
        <dbReference type="Proteomes" id="UP000632289"/>
    </source>
</evidence>
<feature type="domain" description="Fibronectin type-III" evidence="5">
    <location>
        <begin position="112"/>
        <end position="199"/>
    </location>
</feature>
<dbReference type="Gene3D" id="2.60.40.10">
    <property type="entry name" value="Immunoglobulins"/>
    <property type="match status" value="3"/>
</dbReference>
<dbReference type="InterPro" id="IPR003961">
    <property type="entry name" value="FN3_dom"/>
</dbReference>
<dbReference type="InterPro" id="IPR050991">
    <property type="entry name" value="ECM_Regulatory_Proteins"/>
</dbReference>
<dbReference type="PANTHER" id="PTHR46708:SF2">
    <property type="entry name" value="FIBRONECTIN TYPE-III DOMAIN-CONTAINING PROTEIN"/>
    <property type="match status" value="1"/>
</dbReference>
<evidence type="ECO:0000256" key="2">
    <source>
        <dbReference type="ARBA" id="ARBA00023295"/>
    </source>
</evidence>
<dbReference type="SMART" id="SM00060">
    <property type="entry name" value="FN3"/>
    <property type="match status" value="3"/>
</dbReference>
<feature type="region of interest" description="Disordered" evidence="4">
    <location>
        <begin position="380"/>
        <end position="403"/>
    </location>
</feature>
<keyword evidence="3" id="KW-0624">Polysaccharide degradation</keyword>
<feature type="domain" description="Fibronectin type-III" evidence="5">
    <location>
        <begin position="303"/>
        <end position="398"/>
    </location>
</feature>
<dbReference type="AlphaFoldDB" id="A0A927IBQ5"/>
<dbReference type="GO" id="GO:0000272">
    <property type="term" value="P:polysaccharide catabolic process"/>
    <property type="evidence" value="ECO:0007669"/>
    <property type="project" value="UniProtKB-KW"/>
</dbReference>
<feature type="region of interest" description="Disordered" evidence="4">
    <location>
        <begin position="194"/>
        <end position="221"/>
    </location>
</feature>
<dbReference type="SUPFAM" id="SSF49265">
    <property type="entry name" value="Fibronectin type III"/>
    <property type="match status" value="2"/>
</dbReference>
<dbReference type="PANTHER" id="PTHR46708">
    <property type="entry name" value="TENASCIN"/>
    <property type="match status" value="1"/>
</dbReference>
<keyword evidence="7" id="KW-1185">Reference proteome</keyword>